<evidence type="ECO:0000313" key="2">
    <source>
        <dbReference type="EMBL" id="MDQ1110063.1"/>
    </source>
</evidence>
<reference evidence="2" key="1">
    <citation type="submission" date="2023-07" db="EMBL/GenBank/DDBJ databases">
        <title>Functional and genomic diversity of the sorghum phyllosphere microbiome.</title>
        <authorList>
            <person name="Shade A."/>
        </authorList>
    </citation>
    <scope>NUCLEOTIDE SEQUENCE</scope>
    <source>
        <strain evidence="2">SORGH_AS_0457</strain>
    </source>
</reference>
<evidence type="ECO:0000313" key="3">
    <source>
        <dbReference type="Proteomes" id="UP001226084"/>
    </source>
</evidence>
<sequence>MKRLRLLLVALLLWLPLLAAAQQTPEKSQAYQVHTGDAWVDDQLQDINHYAERYPESFLDEVARYASVPRDYIAALFYTHGWQAGDIYFACFWAKATERSCRDAVQAWSRFVPDEGDDKRWADVVTNMPVTPSNTHWRTLRHAIVASHDHWDRPVTLDATLKRQLGDRAQRDKAAADAETRRAR</sequence>
<accession>A0AAP5ALA1</accession>
<protein>
    <recommendedName>
        <fullName evidence="4">Secreted protein</fullName>
    </recommendedName>
</protein>
<feature type="chain" id="PRO_5042932226" description="Secreted protein" evidence="1">
    <location>
        <begin position="22"/>
        <end position="184"/>
    </location>
</feature>
<evidence type="ECO:0008006" key="4">
    <source>
        <dbReference type="Google" id="ProtNLM"/>
    </source>
</evidence>
<evidence type="ECO:0000256" key="1">
    <source>
        <dbReference type="SAM" id="SignalP"/>
    </source>
</evidence>
<proteinExistence type="predicted"/>
<comment type="caution">
    <text evidence="2">The sequence shown here is derived from an EMBL/GenBank/DDBJ whole genome shotgun (WGS) entry which is preliminary data.</text>
</comment>
<dbReference type="RefSeq" id="WP_307107570.1">
    <property type="nucleotide sequence ID" value="NZ_JAUTAS010000001.1"/>
</dbReference>
<dbReference type="EMBL" id="JAUTAS010000001">
    <property type="protein sequence ID" value="MDQ1110063.1"/>
    <property type="molecule type" value="Genomic_DNA"/>
</dbReference>
<dbReference type="AlphaFoldDB" id="A0AAP5ALA1"/>
<keyword evidence="1" id="KW-0732">Signal</keyword>
<name>A0AAP5ALA1_9GAMM</name>
<dbReference type="Proteomes" id="UP001226084">
    <property type="component" value="Unassembled WGS sequence"/>
</dbReference>
<feature type="signal peptide" evidence="1">
    <location>
        <begin position="1"/>
        <end position="21"/>
    </location>
</feature>
<organism evidence="2 3">
    <name type="scientific">Stenotrophomonas rhizophila</name>
    <dbReference type="NCBI Taxonomy" id="216778"/>
    <lineage>
        <taxon>Bacteria</taxon>
        <taxon>Pseudomonadati</taxon>
        <taxon>Pseudomonadota</taxon>
        <taxon>Gammaproteobacteria</taxon>
        <taxon>Lysobacterales</taxon>
        <taxon>Lysobacteraceae</taxon>
        <taxon>Stenotrophomonas</taxon>
    </lineage>
</organism>
<gene>
    <name evidence="2" type="ORF">QE424_003222</name>
</gene>